<sequence>MVSFRVSTVYEAKIVPPTMSGKQQIGREMNSLPDYFLFKL</sequence>
<dbReference type="HOGENOM" id="CLU_3298860_0_0_6"/>
<protein>
    <submittedName>
        <fullName evidence="1">Uncharacterized protein</fullName>
    </submittedName>
</protein>
<dbReference type="KEGG" id="xpo:XPG1_2100"/>
<keyword evidence="2" id="KW-1185">Reference proteome</keyword>
<dbReference type="AlphaFoldDB" id="A0A068R6P0"/>
<proteinExistence type="predicted"/>
<reference evidence="1 2" key="1">
    <citation type="submission" date="2013-07" db="EMBL/GenBank/DDBJ databases">
        <authorList>
            <person name="Genoscope - CEA"/>
        </authorList>
    </citation>
    <scope>NUCLEOTIDE SEQUENCE [LARGE SCALE GENOMIC DNA]</scope>
    <source>
        <strain evidence="1 2">G6</strain>
    </source>
</reference>
<evidence type="ECO:0000313" key="2">
    <source>
        <dbReference type="Proteomes" id="UP000032735"/>
    </source>
</evidence>
<dbReference type="EMBL" id="FO704551">
    <property type="protein sequence ID" value="CDG21755.1"/>
    <property type="molecule type" value="Genomic_DNA"/>
</dbReference>
<evidence type="ECO:0000313" key="1">
    <source>
        <dbReference type="EMBL" id="CDG21755.1"/>
    </source>
</evidence>
<name>A0A068R6P0_9GAMM</name>
<organism evidence="1 2">
    <name type="scientific">Xenorhabdus poinarii G6</name>
    <dbReference type="NCBI Taxonomy" id="1354304"/>
    <lineage>
        <taxon>Bacteria</taxon>
        <taxon>Pseudomonadati</taxon>
        <taxon>Pseudomonadota</taxon>
        <taxon>Gammaproteobacteria</taxon>
        <taxon>Enterobacterales</taxon>
        <taxon>Morganellaceae</taxon>
        <taxon>Xenorhabdus</taxon>
    </lineage>
</organism>
<dbReference type="Proteomes" id="UP000032735">
    <property type="component" value="Chromosome"/>
</dbReference>
<accession>A0A068R6P0</accession>
<gene>
    <name evidence="1" type="ORF">XPG1_2100</name>
</gene>